<dbReference type="Pfam" id="PF01042">
    <property type="entry name" value="Ribonuc_L-PSP"/>
    <property type="match status" value="1"/>
</dbReference>
<protein>
    <submittedName>
        <fullName evidence="1">RidA family protein</fullName>
    </submittedName>
</protein>
<organism evidence="1 2">
    <name type="scientific">Paenibacillus tritici</name>
    <dbReference type="NCBI Taxonomy" id="1873425"/>
    <lineage>
        <taxon>Bacteria</taxon>
        <taxon>Bacillati</taxon>
        <taxon>Bacillota</taxon>
        <taxon>Bacilli</taxon>
        <taxon>Bacillales</taxon>
        <taxon>Paenibacillaceae</taxon>
        <taxon>Paenibacillus</taxon>
    </lineage>
</organism>
<dbReference type="RefSeq" id="WP_173134216.1">
    <property type="nucleotide sequence ID" value="NZ_CP073365.1"/>
</dbReference>
<dbReference type="EMBL" id="JABMKX010000007">
    <property type="protein sequence ID" value="NQX46496.1"/>
    <property type="molecule type" value="Genomic_DNA"/>
</dbReference>
<sequence>MSLNNHLNNNVVQRYNPENIAKPVGGYSHVTKISRDAEMYVFSGQIGIDHNNNIPADFNQQVTHTMSNIVDILASQELTPDHVIKINIWATEEIDWDHFYAIWNKVFGLTPPSMTVAYIQGLGLPELKIELDVWAAG</sequence>
<gene>
    <name evidence="1" type="ORF">HQN87_14230</name>
</gene>
<dbReference type="Gene3D" id="3.30.1330.40">
    <property type="entry name" value="RutC-like"/>
    <property type="match status" value="1"/>
</dbReference>
<comment type="caution">
    <text evidence="1">The sequence shown here is derived from an EMBL/GenBank/DDBJ whole genome shotgun (WGS) entry which is preliminary data.</text>
</comment>
<accession>A0ABX2DP93</accession>
<dbReference type="InterPro" id="IPR006175">
    <property type="entry name" value="YjgF/YER057c/UK114"/>
</dbReference>
<evidence type="ECO:0000313" key="1">
    <source>
        <dbReference type="EMBL" id="NQX46496.1"/>
    </source>
</evidence>
<reference evidence="1 2" key="1">
    <citation type="submission" date="2020-05" db="EMBL/GenBank/DDBJ databases">
        <title>Paenibacillus glebae, sp. nov., Paenibacillus humi sp. nov., Paenibacillus pedi sp. nov., Paenibacillus terrestris sp. nov. and Paenibacillus terricola sp. nov., isolated from a forest top soil sample.</title>
        <authorList>
            <person name="Qi S."/>
            <person name="Carlier A."/>
            <person name="Cnockaert M."/>
            <person name="Vandamme P."/>
        </authorList>
    </citation>
    <scope>NUCLEOTIDE SEQUENCE [LARGE SCALE GENOMIC DNA]</scope>
    <source>
        <strain evidence="1 2">LMG 29502</strain>
    </source>
</reference>
<dbReference type="SUPFAM" id="SSF55298">
    <property type="entry name" value="YjgF-like"/>
    <property type="match status" value="1"/>
</dbReference>
<dbReference type="Proteomes" id="UP000711047">
    <property type="component" value="Unassembled WGS sequence"/>
</dbReference>
<evidence type="ECO:0000313" key="2">
    <source>
        <dbReference type="Proteomes" id="UP000711047"/>
    </source>
</evidence>
<dbReference type="PANTHER" id="PTHR43857">
    <property type="entry name" value="BLR7761 PROTEIN"/>
    <property type="match status" value="1"/>
</dbReference>
<keyword evidence="2" id="KW-1185">Reference proteome</keyword>
<dbReference type="PANTHER" id="PTHR43857:SF1">
    <property type="entry name" value="YJGH FAMILY PROTEIN"/>
    <property type="match status" value="1"/>
</dbReference>
<proteinExistence type="predicted"/>
<name>A0ABX2DP93_9BACL</name>
<dbReference type="InterPro" id="IPR035959">
    <property type="entry name" value="RutC-like_sf"/>
</dbReference>